<reference evidence="1" key="1">
    <citation type="submission" date="2024-06" db="EMBL/GenBank/DDBJ databases">
        <authorList>
            <consortium name="consrtm"/>
            <person name="Uemura M."/>
            <person name="Terahara T."/>
        </authorList>
    </citation>
    <scope>NUCLEOTIDE SEQUENCE</scope>
    <source>
        <strain evidence="1">KM77-8</strain>
    </source>
</reference>
<accession>A0AAT9HVE6</accession>
<dbReference type="AlphaFoldDB" id="A0AAT9HVE6"/>
<organism evidence="1">
    <name type="scientific">Streptomyces haneummycinicus</name>
    <dbReference type="NCBI Taxonomy" id="3074435"/>
    <lineage>
        <taxon>Bacteria</taxon>
        <taxon>Bacillati</taxon>
        <taxon>Actinomycetota</taxon>
        <taxon>Actinomycetes</taxon>
        <taxon>Kitasatosporales</taxon>
        <taxon>Streptomycetaceae</taxon>
        <taxon>Streptomyces</taxon>
    </lineage>
</organism>
<reference evidence="1" key="2">
    <citation type="submission" date="2024-07" db="EMBL/GenBank/DDBJ databases">
        <title>Streptomyces haneummycinica sp. nov., a new antibiotic-producing actinobacterium isolated from marine sediment.</title>
        <authorList>
            <person name="Uemura M."/>
            <person name="Hamada M."/>
            <person name="Hirano S."/>
            <person name="Kobayashi K."/>
            <person name="Ohshiro T."/>
            <person name="Kobayashi T."/>
            <person name="Terahara T."/>
        </authorList>
    </citation>
    <scope>NUCLEOTIDE SEQUENCE</scope>
    <source>
        <strain evidence="1">KM77-8</strain>
    </source>
</reference>
<sequence length="66" mass="7305">MAGAIVDRQAEEIVSLAVVALRRLGLLEEETPVVLGVGCWRPGMRGWTDIYGSCWPHGSRRRSPGW</sequence>
<evidence type="ECO:0000313" key="1">
    <source>
        <dbReference type="EMBL" id="BFO21593.1"/>
    </source>
</evidence>
<gene>
    <name evidence="1" type="ORF">SHKM778_79810</name>
</gene>
<name>A0AAT9HVE6_9ACTN</name>
<dbReference type="EMBL" id="AP035768">
    <property type="protein sequence ID" value="BFO21593.1"/>
    <property type="molecule type" value="Genomic_DNA"/>
</dbReference>
<proteinExistence type="predicted"/>
<protein>
    <submittedName>
        <fullName evidence="1">Uncharacterized protein</fullName>
    </submittedName>
</protein>